<gene>
    <name evidence="2" type="ORF">HLH29_01465</name>
</gene>
<sequence length="82" mass="8092">MVDTTAASLLASSLRQMTSAASQAAYHGARPGHAAATGIAITSSSIDGSSSSMKFDASGQIVPTGTTNKKESATASAVDLFA</sequence>
<dbReference type="Proteomes" id="UP000525623">
    <property type="component" value="Unassembled WGS sequence"/>
</dbReference>
<organism evidence="2 3">
    <name type="scientific">Gluconacetobacter tumulicola</name>
    <dbReference type="NCBI Taxonomy" id="1017177"/>
    <lineage>
        <taxon>Bacteria</taxon>
        <taxon>Pseudomonadati</taxon>
        <taxon>Pseudomonadota</taxon>
        <taxon>Alphaproteobacteria</taxon>
        <taxon>Acetobacterales</taxon>
        <taxon>Acetobacteraceae</taxon>
        <taxon>Gluconacetobacter</taxon>
    </lineage>
</organism>
<dbReference type="AlphaFoldDB" id="A0A7W4JAT7"/>
<evidence type="ECO:0000313" key="3">
    <source>
        <dbReference type="Proteomes" id="UP000525623"/>
    </source>
</evidence>
<accession>A0A7W4JAT7</accession>
<name>A0A7W4JAT7_9PROT</name>
<evidence type="ECO:0000256" key="1">
    <source>
        <dbReference type="SAM" id="MobiDB-lite"/>
    </source>
</evidence>
<comment type="caution">
    <text evidence="2">The sequence shown here is derived from an EMBL/GenBank/DDBJ whole genome shotgun (WGS) entry which is preliminary data.</text>
</comment>
<protein>
    <submittedName>
        <fullName evidence="2">Uncharacterized protein</fullName>
    </submittedName>
</protein>
<dbReference type="RefSeq" id="WP_182964248.1">
    <property type="nucleotide sequence ID" value="NZ_BAABGC010000008.1"/>
</dbReference>
<reference evidence="2 3" key="1">
    <citation type="submission" date="2020-04" db="EMBL/GenBank/DDBJ databases">
        <title>Description of novel Gluconacetobacter.</title>
        <authorList>
            <person name="Sombolestani A."/>
        </authorList>
    </citation>
    <scope>NUCLEOTIDE SEQUENCE [LARGE SCALE GENOMIC DNA]</scope>
    <source>
        <strain evidence="2 3">LMG 27725</strain>
    </source>
</reference>
<keyword evidence="3" id="KW-1185">Reference proteome</keyword>
<proteinExistence type="predicted"/>
<dbReference type="EMBL" id="JABEQL010000002">
    <property type="protein sequence ID" value="MBB2177850.1"/>
    <property type="molecule type" value="Genomic_DNA"/>
</dbReference>
<evidence type="ECO:0000313" key="2">
    <source>
        <dbReference type="EMBL" id="MBB2177850.1"/>
    </source>
</evidence>
<feature type="region of interest" description="Disordered" evidence="1">
    <location>
        <begin position="61"/>
        <end position="82"/>
    </location>
</feature>